<comment type="caution">
    <text evidence="1">The sequence shown here is derived from an EMBL/GenBank/DDBJ whole genome shotgun (WGS) entry which is preliminary data.</text>
</comment>
<gene>
    <name evidence="1" type="ORF">PVK06_035634</name>
</gene>
<accession>A0ABR0NHC2</accession>
<organism evidence="1 2">
    <name type="scientific">Gossypium arboreum</name>
    <name type="common">Tree cotton</name>
    <name type="synonym">Gossypium nanking</name>
    <dbReference type="NCBI Taxonomy" id="29729"/>
    <lineage>
        <taxon>Eukaryota</taxon>
        <taxon>Viridiplantae</taxon>
        <taxon>Streptophyta</taxon>
        <taxon>Embryophyta</taxon>
        <taxon>Tracheophyta</taxon>
        <taxon>Spermatophyta</taxon>
        <taxon>Magnoliopsida</taxon>
        <taxon>eudicotyledons</taxon>
        <taxon>Gunneridae</taxon>
        <taxon>Pentapetalae</taxon>
        <taxon>rosids</taxon>
        <taxon>malvids</taxon>
        <taxon>Malvales</taxon>
        <taxon>Malvaceae</taxon>
        <taxon>Malvoideae</taxon>
        <taxon>Gossypium</taxon>
    </lineage>
</organism>
<sequence length="100" mass="11674">MSFCHGGLRCFFCNKVFPNAYQLMEAWWDLCLVKLSCQIVCFVSKQHFQISTCKLIDKIIMTWYLRKEIPELYCHQTSKSNVLSSVFINHVTSNCVSPLE</sequence>
<protein>
    <submittedName>
        <fullName evidence="1">Uncharacterized protein</fullName>
    </submittedName>
</protein>
<dbReference type="Proteomes" id="UP001358586">
    <property type="component" value="Chromosome 10"/>
</dbReference>
<evidence type="ECO:0000313" key="2">
    <source>
        <dbReference type="Proteomes" id="UP001358586"/>
    </source>
</evidence>
<evidence type="ECO:0000313" key="1">
    <source>
        <dbReference type="EMBL" id="KAK5794409.1"/>
    </source>
</evidence>
<reference evidence="1 2" key="1">
    <citation type="submission" date="2023-03" db="EMBL/GenBank/DDBJ databases">
        <title>WGS of Gossypium arboreum.</title>
        <authorList>
            <person name="Yu D."/>
        </authorList>
    </citation>
    <scope>NUCLEOTIDE SEQUENCE [LARGE SCALE GENOMIC DNA]</scope>
    <source>
        <tissue evidence="1">Leaf</tissue>
    </source>
</reference>
<name>A0ABR0NHC2_GOSAR</name>
<keyword evidence="2" id="KW-1185">Reference proteome</keyword>
<dbReference type="EMBL" id="JARKNE010000010">
    <property type="protein sequence ID" value="KAK5794409.1"/>
    <property type="molecule type" value="Genomic_DNA"/>
</dbReference>
<proteinExistence type="predicted"/>